<dbReference type="EMBL" id="UINC01085135">
    <property type="protein sequence ID" value="SVC32389.1"/>
    <property type="molecule type" value="Genomic_DNA"/>
</dbReference>
<dbReference type="Gene3D" id="3.30.310.260">
    <property type="match status" value="1"/>
</dbReference>
<keyword evidence="8" id="KW-0326">Glycosidase</keyword>
<dbReference type="PANTHER" id="PTHR10242">
    <property type="entry name" value="8-OXOGUANINE DNA GLYCOSYLASE"/>
    <property type="match status" value="1"/>
</dbReference>
<keyword evidence="3" id="KW-0227">DNA damage</keyword>
<keyword evidence="5" id="KW-0234">DNA repair</keyword>
<evidence type="ECO:0000259" key="10">
    <source>
        <dbReference type="SMART" id="SM00478"/>
    </source>
</evidence>
<dbReference type="InterPro" id="IPR011257">
    <property type="entry name" value="DNA_glycosylase"/>
</dbReference>
<dbReference type="GO" id="GO:0140078">
    <property type="term" value="F:class I DNA-(apurinic or apyrimidinic site) endonuclease activity"/>
    <property type="evidence" value="ECO:0007669"/>
    <property type="project" value="UniProtKB-EC"/>
</dbReference>
<protein>
    <recommendedName>
        <fullName evidence="2">DNA-(apurinic or apyrimidinic site) lyase</fullName>
        <ecNumber evidence="2">4.2.99.18</ecNumber>
    </recommendedName>
</protein>
<dbReference type="InterPro" id="IPR003265">
    <property type="entry name" value="HhH-GPD_domain"/>
</dbReference>
<dbReference type="GO" id="GO:0006289">
    <property type="term" value="P:nucleotide-excision repair"/>
    <property type="evidence" value="ECO:0007669"/>
    <property type="project" value="InterPro"/>
</dbReference>
<evidence type="ECO:0000256" key="6">
    <source>
        <dbReference type="ARBA" id="ARBA00023239"/>
    </source>
</evidence>
<keyword evidence="4" id="KW-0378">Hydrolase</keyword>
<organism evidence="11">
    <name type="scientific">marine metagenome</name>
    <dbReference type="NCBI Taxonomy" id="408172"/>
    <lineage>
        <taxon>unclassified sequences</taxon>
        <taxon>metagenomes</taxon>
        <taxon>ecological metagenomes</taxon>
    </lineage>
</organism>
<keyword evidence="7" id="KW-0511">Multifunctional enzyme</keyword>
<evidence type="ECO:0000256" key="3">
    <source>
        <dbReference type="ARBA" id="ARBA00022763"/>
    </source>
</evidence>
<accession>A0A382L6Z4</accession>
<dbReference type="Pfam" id="PF07934">
    <property type="entry name" value="OGG_N"/>
    <property type="match status" value="1"/>
</dbReference>
<dbReference type="InterPro" id="IPR052054">
    <property type="entry name" value="Oxidative_DNA_repair_enzyme"/>
</dbReference>
<proteinExistence type="inferred from homology"/>
<gene>
    <name evidence="11" type="ORF">METZ01_LOCUS285243</name>
</gene>
<dbReference type="GO" id="GO:0003684">
    <property type="term" value="F:damaged DNA binding"/>
    <property type="evidence" value="ECO:0007669"/>
    <property type="project" value="InterPro"/>
</dbReference>
<dbReference type="SUPFAM" id="SSF48150">
    <property type="entry name" value="DNA-glycosylase"/>
    <property type="match status" value="1"/>
</dbReference>
<sequence>MTEQSVFLPLGFVDIEATLDGGQAFRWHAVKNSGYRGVIGRRAVNVSESEGGVKVTAVDDKDISGLYHSAGQYLGSGQDLDGFSKRFSDDPCLGPALNGYPGIHVLRQDPWECLFSFITSSTSNIARIKLNVGSAAEALGYLIGPNPTDVVFPEPEVILEAGEQFLRDLGFGFRAKYLVHAAEAVASNQLNLLDLRESSYSDARTALTQLYGVGEKIADCVLAFSLDKSESFIVDRHILRALRKWYGLSKTCSLSYASEWARDYFGEYSA</sequence>
<dbReference type="EC" id="4.2.99.18" evidence="2"/>
<dbReference type="PANTHER" id="PTHR10242:SF2">
    <property type="entry name" value="N-GLYCOSYLASE_DNA LYASE"/>
    <property type="match status" value="1"/>
</dbReference>
<feature type="domain" description="HhH-GPD" evidence="10">
    <location>
        <begin position="129"/>
        <end position="268"/>
    </location>
</feature>
<keyword evidence="6" id="KW-0456">Lyase</keyword>
<evidence type="ECO:0000256" key="7">
    <source>
        <dbReference type="ARBA" id="ARBA00023268"/>
    </source>
</evidence>
<evidence type="ECO:0000256" key="8">
    <source>
        <dbReference type="ARBA" id="ARBA00023295"/>
    </source>
</evidence>
<evidence type="ECO:0000256" key="4">
    <source>
        <dbReference type="ARBA" id="ARBA00022801"/>
    </source>
</evidence>
<dbReference type="SUPFAM" id="SSF55945">
    <property type="entry name" value="TATA-box binding protein-like"/>
    <property type="match status" value="1"/>
</dbReference>
<dbReference type="SMART" id="SM00478">
    <property type="entry name" value="ENDO3c"/>
    <property type="match status" value="1"/>
</dbReference>
<dbReference type="Pfam" id="PF00730">
    <property type="entry name" value="HhH-GPD"/>
    <property type="match status" value="1"/>
</dbReference>
<evidence type="ECO:0000256" key="5">
    <source>
        <dbReference type="ARBA" id="ARBA00023204"/>
    </source>
</evidence>
<dbReference type="AlphaFoldDB" id="A0A382L6Z4"/>
<comment type="catalytic activity">
    <reaction evidence="9">
        <text>2'-deoxyribonucleotide-(2'-deoxyribose 5'-phosphate)-2'-deoxyribonucleotide-DNA = a 3'-end 2'-deoxyribonucleotide-(2,3-dehydro-2,3-deoxyribose 5'-phosphate)-DNA + a 5'-end 5'-phospho-2'-deoxyribonucleoside-DNA + H(+)</text>
        <dbReference type="Rhea" id="RHEA:66592"/>
        <dbReference type="Rhea" id="RHEA-COMP:13180"/>
        <dbReference type="Rhea" id="RHEA-COMP:16897"/>
        <dbReference type="Rhea" id="RHEA-COMP:17067"/>
        <dbReference type="ChEBI" id="CHEBI:15378"/>
        <dbReference type="ChEBI" id="CHEBI:136412"/>
        <dbReference type="ChEBI" id="CHEBI:157695"/>
        <dbReference type="ChEBI" id="CHEBI:167181"/>
        <dbReference type="EC" id="4.2.99.18"/>
    </reaction>
</comment>
<dbReference type="Gene3D" id="1.10.1670.10">
    <property type="entry name" value="Helix-hairpin-Helix base-excision DNA repair enzymes (C-terminal)"/>
    <property type="match status" value="1"/>
</dbReference>
<feature type="non-terminal residue" evidence="11">
    <location>
        <position position="270"/>
    </location>
</feature>
<evidence type="ECO:0000256" key="9">
    <source>
        <dbReference type="ARBA" id="ARBA00044632"/>
    </source>
</evidence>
<dbReference type="Gene3D" id="1.10.340.30">
    <property type="entry name" value="Hypothetical protein, domain 2"/>
    <property type="match status" value="1"/>
</dbReference>
<dbReference type="GO" id="GO:0008534">
    <property type="term" value="F:oxidized purine nucleobase lesion DNA N-glycosylase activity"/>
    <property type="evidence" value="ECO:0007669"/>
    <property type="project" value="InterPro"/>
</dbReference>
<name>A0A382L6Z4_9ZZZZ</name>
<evidence type="ECO:0000256" key="1">
    <source>
        <dbReference type="ARBA" id="ARBA00010679"/>
    </source>
</evidence>
<comment type="similarity">
    <text evidence="1">Belongs to the type-1 OGG1 family.</text>
</comment>
<dbReference type="InterPro" id="IPR023170">
    <property type="entry name" value="HhH_base_excis_C"/>
</dbReference>
<evidence type="ECO:0000256" key="2">
    <source>
        <dbReference type="ARBA" id="ARBA00012720"/>
    </source>
</evidence>
<dbReference type="CDD" id="cd00056">
    <property type="entry name" value="ENDO3c"/>
    <property type="match status" value="1"/>
</dbReference>
<dbReference type="InterPro" id="IPR012904">
    <property type="entry name" value="OGG_N"/>
</dbReference>
<reference evidence="11" key="1">
    <citation type="submission" date="2018-05" db="EMBL/GenBank/DDBJ databases">
        <authorList>
            <person name="Lanie J.A."/>
            <person name="Ng W.-L."/>
            <person name="Kazmierczak K.M."/>
            <person name="Andrzejewski T.M."/>
            <person name="Davidsen T.M."/>
            <person name="Wayne K.J."/>
            <person name="Tettelin H."/>
            <person name="Glass J.I."/>
            <person name="Rusch D."/>
            <person name="Podicherti R."/>
            <person name="Tsui H.-C.T."/>
            <person name="Winkler M.E."/>
        </authorList>
    </citation>
    <scope>NUCLEOTIDE SEQUENCE</scope>
</reference>
<evidence type="ECO:0000313" key="11">
    <source>
        <dbReference type="EMBL" id="SVC32389.1"/>
    </source>
</evidence>
<dbReference type="GO" id="GO:0006284">
    <property type="term" value="P:base-excision repair"/>
    <property type="evidence" value="ECO:0007669"/>
    <property type="project" value="InterPro"/>
</dbReference>